<dbReference type="AlphaFoldDB" id="A0A2M4AMD3"/>
<sequence>MASNACESNQAIDIEQSLYNLSEDFTRQTQLNETASVGGNRWPSSSEPTATATERQPTVGASSMHSFADILRRPIADDMLKKLCFSETLLVCDANETVVGGAAINVSSIAGEILAAFSSTRLSFHGQSTAESELMSFADRNCRPLQERKCETVRTGTTRQEKQLQLYFDDRRQITAYRQQCNGLHSESFQGVLIPEGSDADAHHHHQRAVLLPDGLQLLLLRYLILSNFVGEICSQTIDIQGRVGNCVHKISAAVPSIQQKQSGKASESIKEVRKTIWYPEDPEPEESISHYSAAGRLLRHCWTNANYVLISNPLGNRAPPTVVELERGIKDYVKALMRLIDNGSSISDLMDDIQCSVAEMHRFQNMVNPVLIDLIKEI</sequence>
<organism evidence="2">
    <name type="scientific">Anopheles triannulatus</name>
    <dbReference type="NCBI Taxonomy" id="58253"/>
    <lineage>
        <taxon>Eukaryota</taxon>
        <taxon>Metazoa</taxon>
        <taxon>Ecdysozoa</taxon>
        <taxon>Arthropoda</taxon>
        <taxon>Hexapoda</taxon>
        <taxon>Insecta</taxon>
        <taxon>Pterygota</taxon>
        <taxon>Neoptera</taxon>
        <taxon>Endopterygota</taxon>
        <taxon>Diptera</taxon>
        <taxon>Nematocera</taxon>
        <taxon>Culicoidea</taxon>
        <taxon>Culicidae</taxon>
        <taxon>Anophelinae</taxon>
        <taxon>Anopheles</taxon>
    </lineage>
</organism>
<reference evidence="2" key="1">
    <citation type="submission" date="2018-01" db="EMBL/GenBank/DDBJ databases">
        <title>An insight into the sialome of Amazonian anophelines.</title>
        <authorList>
            <person name="Ribeiro J.M."/>
            <person name="Scarpassa V."/>
            <person name="Calvo E."/>
        </authorList>
    </citation>
    <scope>NUCLEOTIDE SEQUENCE</scope>
    <source>
        <tissue evidence="2">Salivary glands</tissue>
    </source>
</reference>
<protein>
    <submittedName>
        <fullName evidence="2">Uncharacterized protein</fullName>
    </submittedName>
</protein>
<accession>A0A2M4AMD3</accession>
<evidence type="ECO:0000256" key="1">
    <source>
        <dbReference type="SAM" id="MobiDB-lite"/>
    </source>
</evidence>
<evidence type="ECO:0000313" key="2">
    <source>
        <dbReference type="EMBL" id="MBW41934.1"/>
    </source>
</evidence>
<proteinExistence type="predicted"/>
<dbReference type="EMBL" id="GGFK01008613">
    <property type="protein sequence ID" value="MBW41934.1"/>
    <property type="molecule type" value="Transcribed_RNA"/>
</dbReference>
<feature type="region of interest" description="Disordered" evidence="1">
    <location>
        <begin position="33"/>
        <end position="60"/>
    </location>
</feature>
<name>A0A2M4AMD3_9DIPT</name>